<name>A0A1Z5KNU2_FISSO</name>
<keyword evidence="1" id="KW-0812">Transmembrane</keyword>
<keyword evidence="1" id="KW-0472">Membrane</keyword>
<feature type="transmembrane region" description="Helical" evidence="1">
    <location>
        <begin position="56"/>
        <end position="75"/>
    </location>
</feature>
<keyword evidence="3" id="KW-1185">Reference proteome</keyword>
<evidence type="ECO:0000313" key="3">
    <source>
        <dbReference type="Proteomes" id="UP000198406"/>
    </source>
</evidence>
<proteinExistence type="predicted"/>
<dbReference type="InParanoid" id="A0A1Z5KNU2"/>
<sequence length="127" mass="12360">MVTTAGAIVGGSSIGLVGDMVPVLSDSADVTTGVAASVGLVEVVVSVLLDSEYITTGVDVAASVGVVGAMVSIFLDYGDVLVGVDVAGLVSAMLAVDDSSVVTIGAAVGTVSFGFVGAVVLMFMDSR</sequence>
<organism evidence="2 3">
    <name type="scientific">Fistulifera solaris</name>
    <name type="common">Oleaginous diatom</name>
    <dbReference type="NCBI Taxonomy" id="1519565"/>
    <lineage>
        <taxon>Eukaryota</taxon>
        <taxon>Sar</taxon>
        <taxon>Stramenopiles</taxon>
        <taxon>Ochrophyta</taxon>
        <taxon>Bacillariophyta</taxon>
        <taxon>Bacillariophyceae</taxon>
        <taxon>Bacillariophycidae</taxon>
        <taxon>Naviculales</taxon>
        <taxon>Naviculaceae</taxon>
        <taxon>Fistulifera</taxon>
    </lineage>
</organism>
<feature type="transmembrane region" description="Helical" evidence="1">
    <location>
        <begin position="101"/>
        <end position="124"/>
    </location>
</feature>
<evidence type="ECO:0000256" key="1">
    <source>
        <dbReference type="SAM" id="Phobius"/>
    </source>
</evidence>
<keyword evidence="1" id="KW-1133">Transmembrane helix</keyword>
<gene>
    <name evidence="2" type="ORF">FisN_16Lu312</name>
</gene>
<dbReference type="Proteomes" id="UP000198406">
    <property type="component" value="Unassembled WGS sequence"/>
</dbReference>
<protein>
    <submittedName>
        <fullName evidence="2">Uncharacterized protein</fullName>
    </submittedName>
</protein>
<reference evidence="2 3" key="1">
    <citation type="journal article" date="2015" name="Plant Cell">
        <title>Oil accumulation by the oleaginous diatom Fistulifera solaris as revealed by the genome and transcriptome.</title>
        <authorList>
            <person name="Tanaka T."/>
            <person name="Maeda Y."/>
            <person name="Veluchamy A."/>
            <person name="Tanaka M."/>
            <person name="Abida H."/>
            <person name="Marechal E."/>
            <person name="Bowler C."/>
            <person name="Muto M."/>
            <person name="Sunaga Y."/>
            <person name="Tanaka M."/>
            <person name="Yoshino T."/>
            <person name="Taniguchi T."/>
            <person name="Fukuda Y."/>
            <person name="Nemoto M."/>
            <person name="Matsumoto M."/>
            <person name="Wong P.S."/>
            <person name="Aburatani S."/>
            <person name="Fujibuchi W."/>
        </authorList>
    </citation>
    <scope>NUCLEOTIDE SEQUENCE [LARGE SCALE GENOMIC DNA]</scope>
    <source>
        <strain evidence="2 3">JPCC DA0580</strain>
    </source>
</reference>
<feature type="transmembrane region" description="Helical" evidence="1">
    <location>
        <begin position="30"/>
        <end position="49"/>
    </location>
</feature>
<evidence type="ECO:0000313" key="2">
    <source>
        <dbReference type="EMBL" id="GAX27994.1"/>
    </source>
</evidence>
<dbReference type="EMBL" id="BDSP01000263">
    <property type="protein sequence ID" value="GAX27994.1"/>
    <property type="molecule type" value="Genomic_DNA"/>
</dbReference>
<dbReference type="AlphaFoldDB" id="A0A1Z5KNU2"/>
<accession>A0A1Z5KNU2</accession>
<comment type="caution">
    <text evidence="2">The sequence shown here is derived from an EMBL/GenBank/DDBJ whole genome shotgun (WGS) entry which is preliminary data.</text>
</comment>